<name>A0A073IUN0_9RHOB</name>
<dbReference type="InterPro" id="IPR050678">
    <property type="entry name" value="DNA_Partitioning_ATPase"/>
</dbReference>
<dbReference type="AlphaFoldDB" id="A0A073IUN0"/>
<dbReference type="InterPro" id="IPR017818">
    <property type="entry name" value="Plasmid_partition_RepA"/>
</dbReference>
<accession>A0A073IUN0</accession>
<dbReference type="EMBL" id="JAMD01000020">
    <property type="protein sequence ID" value="KEJ94008.1"/>
    <property type="molecule type" value="Genomic_DNA"/>
</dbReference>
<evidence type="ECO:0000313" key="2">
    <source>
        <dbReference type="EMBL" id="KEJ94008.1"/>
    </source>
</evidence>
<dbReference type="Gene3D" id="3.40.50.300">
    <property type="entry name" value="P-loop containing nucleotide triphosphate hydrolases"/>
    <property type="match status" value="1"/>
</dbReference>
<gene>
    <name evidence="2" type="ORF">SUH3_11615</name>
</gene>
<protein>
    <submittedName>
        <fullName evidence="2">Chromosome partitioning protein ParA</fullName>
    </submittedName>
</protein>
<dbReference type="InterPro" id="IPR025669">
    <property type="entry name" value="AAA_dom"/>
</dbReference>
<dbReference type="RefSeq" id="WP_037930947.1">
    <property type="nucleotide sequence ID" value="NZ_FQVP01000014.1"/>
</dbReference>
<reference evidence="2 3" key="1">
    <citation type="submission" date="2014-01" db="EMBL/GenBank/DDBJ databases">
        <title>Sulfitobacter sp. H3 (MCCC 1A00686) Genome Sequencing.</title>
        <authorList>
            <person name="Lai Q."/>
            <person name="Hong Z."/>
        </authorList>
    </citation>
    <scope>NUCLEOTIDE SEQUENCE [LARGE SCALE GENOMIC DNA]</scope>
    <source>
        <strain evidence="2 3">H3</strain>
    </source>
</reference>
<comment type="caution">
    <text evidence="2">The sequence shown here is derived from an EMBL/GenBank/DDBJ whole genome shotgun (WGS) entry which is preliminary data.</text>
</comment>
<dbReference type="CDD" id="cd02042">
    <property type="entry name" value="ParAB_family"/>
    <property type="match status" value="1"/>
</dbReference>
<dbReference type="SUPFAM" id="SSF52540">
    <property type="entry name" value="P-loop containing nucleoside triphosphate hydrolases"/>
    <property type="match status" value="1"/>
</dbReference>
<dbReference type="Pfam" id="PF13614">
    <property type="entry name" value="AAA_31"/>
    <property type="match status" value="1"/>
</dbReference>
<dbReference type="Proteomes" id="UP000027746">
    <property type="component" value="Unassembled WGS sequence"/>
</dbReference>
<organism evidence="2 3">
    <name type="scientific">Pseudosulfitobacter pseudonitzschiae</name>
    <dbReference type="NCBI Taxonomy" id="1402135"/>
    <lineage>
        <taxon>Bacteria</taxon>
        <taxon>Pseudomonadati</taxon>
        <taxon>Pseudomonadota</taxon>
        <taxon>Alphaproteobacteria</taxon>
        <taxon>Rhodobacterales</taxon>
        <taxon>Roseobacteraceae</taxon>
        <taxon>Pseudosulfitobacter</taxon>
    </lineage>
</organism>
<dbReference type="OrthoDB" id="9777757at2"/>
<proteinExistence type="predicted"/>
<dbReference type="PANTHER" id="PTHR13696">
    <property type="entry name" value="P-LOOP CONTAINING NUCLEOSIDE TRIPHOSPHATE HYDROLASE"/>
    <property type="match status" value="1"/>
</dbReference>
<dbReference type="NCBIfam" id="TIGR03453">
    <property type="entry name" value="partition_RepA"/>
    <property type="match status" value="1"/>
</dbReference>
<keyword evidence="3" id="KW-1185">Reference proteome</keyword>
<dbReference type="PANTHER" id="PTHR13696:SF98">
    <property type="entry name" value="PLASMID PARTITION PROTEIN A"/>
    <property type="match status" value="1"/>
</dbReference>
<dbReference type="InterPro" id="IPR027417">
    <property type="entry name" value="P-loop_NTPase"/>
</dbReference>
<feature type="domain" description="AAA" evidence="1">
    <location>
        <begin position="120"/>
        <end position="285"/>
    </location>
</feature>
<sequence length="394" mass="43695">MIPVTPLANERPSALATEISERLNAAIREHLLSAFAPDNTKTLRSFSAPEAAELLGVSGQFMRKVHAEGTIPEPDDIRGGRRYYTAQEIWDAREVLEKTSRKKGRYLPRRSGEEQLQVWQLMNFKGGSSKSTTSVHLAHYFALRGYRVLVVDLDPQGSLTSMCGISPEIEFDGLTVYDAIRYDEPVNMADVVVPTYFPGLSIAPSRLMLSEFETESAVHSNPDQPFFTRIRNALAQVEDDFDLVLMDSPPQLGFLTIAGMAAASSLIVPLTPSMLDVSSTAQFLELAGAYMGVIEDAGATLQYDHFKFLITRDEPTDVPSQQLTSFMRALFQDRVMSATALKSTAISDATMLKQSIYEVVRSEMTRATYDRAKGSMDAVGHEVETMIQQSWGRK</sequence>
<evidence type="ECO:0000313" key="3">
    <source>
        <dbReference type="Proteomes" id="UP000027746"/>
    </source>
</evidence>
<evidence type="ECO:0000259" key="1">
    <source>
        <dbReference type="Pfam" id="PF13614"/>
    </source>
</evidence>